<accession>A0A1I0JAS3</accession>
<dbReference type="Pfam" id="PF00848">
    <property type="entry name" value="Ring_hydroxyl_A"/>
    <property type="match status" value="1"/>
</dbReference>
<dbReference type="GO" id="GO:0051537">
    <property type="term" value="F:2 iron, 2 sulfur cluster binding"/>
    <property type="evidence" value="ECO:0007669"/>
    <property type="project" value="UniProtKB-KW"/>
</dbReference>
<dbReference type="InterPro" id="IPR015879">
    <property type="entry name" value="Ring_hydroxy_dOase_asu_C_dom"/>
</dbReference>
<dbReference type="InterPro" id="IPR036922">
    <property type="entry name" value="Rieske_2Fe-2S_sf"/>
</dbReference>
<dbReference type="PROSITE" id="PS00570">
    <property type="entry name" value="RING_HYDROXYL_ALPHA"/>
    <property type="match status" value="1"/>
</dbReference>
<dbReference type="GO" id="GO:0051213">
    <property type="term" value="F:dioxygenase activity"/>
    <property type="evidence" value="ECO:0007669"/>
    <property type="project" value="UniProtKB-KW"/>
</dbReference>
<keyword evidence="10" id="KW-0223">Dioxygenase</keyword>
<sequence length="374" mass="42755">MGPCVWNSPAWPRFLDKIMTCSASQRIAPDLVKAYWHPLCLKSQVADDKDFVRFNVLDFEVVVFNDAGNLIAFDNRCPHRGTRFFTEDAGQQRILCPYHGWNYADGQLRIPDAKRFVGCDIGSASLNFFKLATCGELVFFAIEPRTSLLDQLGQDIFTLLEQTTPDLGKPADFNRYAFEADWPISLENALEPYHIPLVHRETLATLKLGIGENVFYGENSIWYAPVENEKVARRLESLSRFFAPRDAYAGYVSIFLYPFSMLSATYGYSWSMQNFFPSGQPDRTWFTSQLYPLRAASERYDEIVSTFMTSTAENNRTVFEEDHTICKRIPGDTWSWNAPRYYSSLEAKLLHFRASCAEWARQAGAATTVGEERV</sequence>
<organism evidence="10 11">
    <name type="scientific">Pseudomonas graminis</name>
    <dbReference type="NCBI Taxonomy" id="158627"/>
    <lineage>
        <taxon>Bacteria</taxon>
        <taxon>Pseudomonadati</taxon>
        <taxon>Pseudomonadota</taxon>
        <taxon>Gammaproteobacteria</taxon>
        <taxon>Pseudomonadales</taxon>
        <taxon>Pseudomonadaceae</taxon>
        <taxon>Pseudomonas</taxon>
    </lineage>
</organism>
<evidence type="ECO:0000259" key="9">
    <source>
        <dbReference type="PROSITE" id="PS51296"/>
    </source>
</evidence>
<dbReference type="InterPro" id="IPR001663">
    <property type="entry name" value="Rng_hydr_dOase-A"/>
</dbReference>
<evidence type="ECO:0000256" key="7">
    <source>
        <dbReference type="ARBA" id="ARBA00023014"/>
    </source>
</evidence>
<dbReference type="CDD" id="cd03469">
    <property type="entry name" value="Rieske_RO_Alpha_N"/>
    <property type="match status" value="1"/>
</dbReference>
<keyword evidence="5" id="KW-0560">Oxidoreductase</keyword>
<proteinExistence type="predicted"/>
<dbReference type="CDD" id="cd00680">
    <property type="entry name" value="RHO_alpha_C"/>
    <property type="match status" value="1"/>
</dbReference>
<feature type="domain" description="Rieske" evidence="9">
    <location>
        <begin position="36"/>
        <end position="140"/>
    </location>
</feature>
<dbReference type="EMBL" id="FOHW01000052">
    <property type="protein sequence ID" value="SEU07129.1"/>
    <property type="molecule type" value="Genomic_DNA"/>
</dbReference>
<keyword evidence="7" id="KW-0411">Iron-sulfur</keyword>
<keyword evidence="8" id="KW-0520">NAD</keyword>
<dbReference type="Pfam" id="PF00355">
    <property type="entry name" value="Rieske"/>
    <property type="match status" value="1"/>
</dbReference>
<keyword evidence="3" id="KW-0479">Metal-binding</keyword>
<dbReference type="InterPro" id="IPR017941">
    <property type="entry name" value="Rieske_2Fe-2S"/>
</dbReference>
<reference evidence="10 11" key="1">
    <citation type="submission" date="2016-10" db="EMBL/GenBank/DDBJ databases">
        <authorList>
            <person name="de Groot N.N."/>
        </authorList>
    </citation>
    <scope>NUCLEOTIDE SEQUENCE [LARGE SCALE GENOMIC DNA]</scope>
    <source>
        <strain evidence="10 11">DSM 11363</strain>
    </source>
</reference>
<dbReference type="PANTHER" id="PTHR43756">
    <property type="entry name" value="CHOLINE MONOOXYGENASE, CHLOROPLASTIC"/>
    <property type="match status" value="1"/>
</dbReference>
<gene>
    <name evidence="10" type="ORF">SAMN05216197_1529</name>
</gene>
<dbReference type="SUPFAM" id="SSF55961">
    <property type="entry name" value="Bet v1-like"/>
    <property type="match status" value="1"/>
</dbReference>
<name>A0A1I0JAS3_9PSED</name>
<evidence type="ECO:0000313" key="10">
    <source>
        <dbReference type="EMBL" id="SEU07129.1"/>
    </source>
</evidence>
<evidence type="ECO:0000256" key="5">
    <source>
        <dbReference type="ARBA" id="ARBA00023002"/>
    </source>
</evidence>
<evidence type="ECO:0000256" key="2">
    <source>
        <dbReference type="ARBA" id="ARBA00022714"/>
    </source>
</evidence>
<evidence type="ECO:0000256" key="6">
    <source>
        <dbReference type="ARBA" id="ARBA00023004"/>
    </source>
</evidence>
<comment type="cofactor">
    <cofactor evidence="1">
        <name>Fe cation</name>
        <dbReference type="ChEBI" id="CHEBI:24875"/>
    </cofactor>
</comment>
<dbReference type="PANTHER" id="PTHR43756:SF5">
    <property type="entry name" value="CHOLINE MONOOXYGENASE, CHLOROPLASTIC"/>
    <property type="match status" value="1"/>
</dbReference>
<keyword evidence="6" id="KW-0408">Iron</keyword>
<evidence type="ECO:0000256" key="4">
    <source>
        <dbReference type="ARBA" id="ARBA00022797"/>
    </source>
</evidence>
<keyword evidence="2" id="KW-0001">2Fe-2S</keyword>
<keyword evidence="4" id="KW-0058">Aromatic hydrocarbons catabolism</keyword>
<evidence type="ECO:0000256" key="1">
    <source>
        <dbReference type="ARBA" id="ARBA00001962"/>
    </source>
</evidence>
<protein>
    <submittedName>
        <fullName evidence="10">Phenylpropionate dioxygenase, large terminal subunit</fullName>
    </submittedName>
</protein>
<dbReference type="Proteomes" id="UP000182332">
    <property type="component" value="Unassembled WGS sequence"/>
</dbReference>
<evidence type="ECO:0000256" key="8">
    <source>
        <dbReference type="ARBA" id="ARBA00023027"/>
    </source>
</evidence>
<dbReference type="Gene3D" id="2.102.10.10">
    <property type="entry name" value="Rieske [2Fe-2S] iron-sulphur domain"/>
    <property type="match status" value="1"/>
</dbReference>
<dbReference type="Gene3D" id="3.90.380.10">
    <property type="entry name" value="Naphthalene 1,2-dioxygenase Alpha Subunit, Chain A, domain 1"/>
    <property type="match status" value="1"/>
</dbReference>
<dbReference type="GO" id="GO:0005506">
    <property type="term" value="F:iron ion binding"/>
    <property type="evidence" value="ECO:0007669"/>
    <property type="project" value="InterPro"/>
</dbReference>
<evidence type="ECO:0000313" key="11">
    <source>
        <dbReference type="Proteomes" id="UP000182332"/>
    </source>
</evidence>
<dbReference type="AlphaFoldDB" id="A0A1I0JAS3"/>
<dbReference type="PROSITE" id="PS51296">
    <property type="entry name" value="RIESKE"/>
    <property type="match status" value="1"/>
</dbReference>
<dbReference type="SUPFAM" id="SSF50022">
    <property type="entry name" value="ISP domain"/>
    <property type="match status" value="1"/>
</dbReference>
<dbReference type="InterPro" id="IPR015881">
    <property type="entry name" value="ARHD_Rieske_2Fe_2S"/>
</dbReference>
<evidence type="ECO:0000256" key="3">
    <source>
        <dbReference type="ARBA" id="ARBA00022723"/>
    </source>
</evidence>